<evidence type="ECO:0000259" key="1">
    <source>
        <dbReference type="Pfam" id="PF20020"/>
    </source>
</evidence>
<proteinExistence type="predicted"/>
<gene>
    <name evidence="2" type="ORF">D0817_24980</name>
</gene>
<evidence type="ECO:0000313" key="3">
    <source>
        <dbReference type="Proteomes" id="UP000288102"/>
    </source>
</evidence>
<reference evidence="3" key="1">
    <citation type="journal article" date="2019" name="Syst. Appl. Microbiol.">
        <title>Flavobacterium circumlabens sp. nov. and Flavobacterium cupreum sp. nov., two psychrotrophic species isolated from Antarctic environmental samples.</title>
        <authorList>
            <person name="Kralova S."/>
            <person name="Busse H.-J."/>
            <person name="Svec P."/>
            <person name="Maslanova I."/>
            <person name="Stankova E."/>
            <person name="Bartak M."/>
            <person name="Sedlacek I."/>
        </authorList>
    </citation>
    <scope>NUCLEOTIDE SEQUENCE [LARGE SCALE GENOMIC DNA]</scope>
    <source>
        <strain evidence="3">CCM 8825</strain>
    </source>
</reference>
<dbReference type="RefSeq" id="WP_127340984.1">
    <property type="nucleotide sequence ID" value="NZ_QWDM01000037.1"/>
</dbReference>
<name>A0A434A016_9FLAO</name>
<dbReference type="AlphaFoldDB" id="A0A434A016"/>
<dbReference type="OrthoDB" id="9112247at2"/>
<dbReference type="InterPro" id="IPR045536">
    <property type="entry name" value="DUF6431"/>
</dbReference>
<dbReference type="EMBL" id="QWDM01000037">
    <property type="protein sequence ID" value="RUT67712.1"/>
    <property type="molecule type" value="Genomic_DNA"/>
</dbReference>
<sequence length="180" mass="21325">MHRILSSNPSLLHHIFQIAHSPEVYRPEQCPRCGLACLWLHGSYDRKADRSCADGETSLNHVPVCRFYCGGCGRTCSRLPLALAPRRWYDWEVQQRVLEWLLAELSLRKASECARLDRRTVRRWRDWLRAQTTLFSFHLRERFPDLGRTGDDWKAFWRACLDLMPLREVMEMLDRKLDVP</sequence>
<keyword evidence="3" id="KW-1185">Reference proteome</keyword>
<dbReference type="Pfam" id="PF20020">
    <property type="entry name" value="DUF6431"/>
    <property type="match status" value="1"/>
</dbReference>
<accession>A0A434A016</accession>
<comment type="caution">
    <text evidence="2">The sequence shown here is derived from an EMBL/GenBank/DDBJ whole genome shotgun (WGS) entry which is preliminary data.</text>
</comment>
<evidence type="ECO:0000313" key="2">
    <source>
        <dbReference type="EMBL" id="RUT67712.1"/>
    </source>
</evidence>
<protein>
    <recommendedName>
        <fullName evidence="1">DUF6431 domain-containing protein</fullName>
    </recommendedName>
</protein>
<feature type="domain" description="DUF6431" evidence="1">
    <location>
        <begin position="30"/>
        <end position="124"/>
    </location>
</feature>
<organism evidence="2 3">
    <name type="scientific">Flavobacterium cupreum</name>
    <dbReference type="NCBI Taxonomy" id="2133766"/>
    <lineage>
        <taxon>Bacteria</taxon>
        <taxon>Pseudomonadati</taxon>
        <taxon>Bacteroidota</taxon>
        <taxon>Flavobacteriia</taxon>
        <taxon>Flavobacteriales</taxon>
        <taxon>Flavobacteriaceae</taxon>
        <taxon>Flavobacterium</taxon>
    </lineage>
</organism>
<dbReference type="Proteomes" id="UP000288102">
    <property type="component" value="Unassembled WGS sequence"/>
</dbReference>